<feature type="region of interest" description="Disordered" evidence="5">
    <location>
        <begin position="89"/>
        <end position="113"/>
    </location>
</feature>
<evidence type="ECO:0000256" key="4">
    <source>
        <dbReference type="PROSITE-ProRule" id="PRU00401"/>
    </source>
</evidence>
<dbReference type="GO" id="GO:0005634">
    <property type="term" value="C:nucleus"/>
    <property type="evidence" value="ECO:0007669"/>
    <property type="project" value="UniProtKB-SubCell"/>
</dbReference>
<feature type="repeat" description="RPEL" evidence="4">
    <location>
        <begin position="51"/>
        <end position="76"/>
    </location>
</feature>
<gene>
    <name evidence="6" type="ORF">INT45_010514</name>
</gene>
<name>A0A8H7S9G0_9FUNG</name>
<organism evidence="6 7">
    <name type="scientific">Circinella minor</name>
    <dbReference type="NCBI Taxonomy" id="1195481"/>
    <lineage>
        <taxon>Eukaryota</taxon>
        <taxon>Fungi</taxon>
        <taxon>Fungi incertae sedis</taxon>
        <taxon>Mucoromycota</taxon>
        <taxon>Mucoromycotina</taxon>
        <taxon>Mucoromycetes</taxon>
        <taxon>Mucorales</taxon>
        <taxon>Lichtheimiaceae</taxon>
        <taxon>Circinella</taxon>
    </lineage>
</organism>
<sequence length="113" mass="13007">MAATENKNLDSLLSHRPEAQELVDRGIMKNPKVAPAIQQHREELNKAKIQDSLRHKIDHRPTREELVDQKILEPRMGATFEKMQNSLENKITERPDPEKLVEQGILPDAPNKE</sequence>
<evidence type="ECO:0000313" key="7">
    <source>
        <dbReference type="Proteomes" id="UP000646827"/>
    </source>
</evidence>
<evidence type="ECO:0000256" key="5">
    <source>
        <dbReference type="SAM" id="MobiDB-lite"/>
    </source>
</evidence>
<dbReference type="AlphaFoldDB" id="A0A8H7S9G0"/>
<dbReference type="PROSITE" id="PS51073">
    <property type="entry name" value="RPEL"/>
    <property type="match status" value="2"/>
</dbReference>
<reference evidence="6 7" key="1">
    <citation type="submission" date="2020-12" db="EMBL/GenBank/DDBJ databases">
        <title>Metabolic potential, ecology and presence of endohyphal bacteria is reflected in genomic diversity of Mucoromycotina.</title>
        <authorList>
            <person name="Muszewska A."/>
            <person name="Okrasinska A."/>
            <person name="Steczkiewicz K."/>
            <person name="Drgas O."/>
            <person name="Orlowska M."/>
            <person name="Perlinska-Lenart U."/>
            <person name="Aleksandrzak-Piekarczyk T."/>
            <person name="Szatraj K."/>
            <person name="Zielenkiewicz U."/>
            <person name="Pilsyk S."/>
            <person name="Malc E."/>
            <person name="Mieczkowski P."/>
            <person name="Kruszewska J.S."/>
            <person name="Biernat P."/>
            <person name="Pawlowska J."/>
        </authorList>
    </citation>
    <scope>NUCLEOTIDE SEQUENCE [LARGE SCALE GENOMIC DNA]</scope>
    <source>
        <strain evidence="6 7">CBS 142.35</strain>
    </source>
</reference>
<evidence type="ECO:0000313" key="6">
    <source>
        <dbReference type="EMBL" id="KAG2224448.1"/>
    </source>
</evidence>
<dbReference type="SMART" id="SM00707">
    <property type="entry name" value="RPEL"/>
    <property type="match status" value="3"/>
</dbReference>
<evidence type="ECO:0000256" key="1">
    <source>
        <dbReference type="ARBA" id="ARBA00004123"/>
    </source>
</evidence>
<dbReference type="Pfam" id="PF02755">
    <property type="entry name" value="RPEL"/>
    <property type="match status" value="3"/>
</dbReference>
<evidence type="ECO:0008006" key="8">
    <source>
        <dbReference type="Google" id="ProtNLM"/>
    </source>
</evidence>
<comment type="subcellular location">
    <subcellularLocation>
        <location evidence="1">Nucleus</location>
    </subcellularLocation>
</comment>
<keyword evidence="7" id="KW-1185">Reference proteome</keyword>
<proteinExistence type="predicted"/>
<dbReference type="GO" id="GO:0003713">
    <property type="term" value="F:transcription coactivator activity"/>
    <property type="evidence" value="ECO:0007669"/>
    <property type="project" value="TreeGrafter"/>
</dbReference>
<dbReference type="Proteomes" id="UP000646827">
    <property type="component" value="Unassembled WGS sequence"/>
</dbReference>
<dbReference type="Gene3D" id="6.10.140.2040">
    <property type="match status" value="3"/>
</dbReference>
<protein>
    <recommendedName>
        <fullName evidence="8">RPEL repeat protein</fullName>
    </recommendedName>
</protein>
<feature type="compositionally biased region" description="Basic and acidic residues" evidence="5">
    <location>
        <begin position="90"/>
        <end position="101"/>
    </location>
</feature>
<comment type="caution">
    <text evidence="6">The sequence shown here is derived from an EMBL/GenBank/DDBJ whole genome shotgun (WGS) entry which is preliminary data.</text>
</comment>
<feature type="repeat" description="RPEL" evidence="4">
    <location>
        <begin position="85"/>
        <end position="110"/>
    </location>
</feature>
<dbReference type="PANTHER" id="PTHR22793">
    <property type="entry name" value="MYOCARDIN-RELATED TRANSCRIPTION FACTOR-RELATED"/>
    <property type="match status" value="1"/>
</dbReference>
<dbReference type="InterPro" id="IPR004018">
    <property type="entry name" value="RPEL_repeat"/>
</dbReference>
<evidence type="ECO:0000256" key="3">
    <source>
        <dbReference type="ARBA" id="ARBA00023242"/>
    </source>
</evidence>
<dbReference type="OrthoDB" id="197676at2759"/>
<keyword evidence="3" id="KW-0539">Nucleus</keyword>
<evidence type="ECO:0000256" key="2">
    <source>
        <dbReference type="ARBA" id="ARBA00022737"/>
    </source>
</evidence>
<keyword evidence="2" id="KW-0677">Repeat</keyword>
<dbReference type="InterPro" id="IPR043451">
    <property type="entry name" value="Myocardin-like"/>
</dbReference>
<dbReference type="EMBL" id="JAEPRB010000042">
    <property type="protein sequence ID" value="KAG2224448.1"/>
    <property type="molecule type" value="Genomic_DNA"/>
</dbReference>
<accession>A0A8H7S9G0</accession>
<dbReference type="PANTHER" id="PTHR22793:SF12">
    <property type="entry name" value="MYOCARDIN-RELATED TRANSCRIPTION FACTOR, ISOFORM H"/>
    <property type="match status" value="1"/>
</dbReference>
<dbReference type="GO" id="GO:0045944">
    <property type="term" value="P:positive regulation of transcription by RNA polymerase II"/>
    <property type="evidence" value="ECO:0007669"/>
    <property type="project" value="TreeGrafter"/>
</dbReference>